<dbReference type="PROSITE" id="PS00630">
    <property type="entry name" value="IMP_2"/>
    <property type="match status" value="1"/>
</dbReference>
<protein>
    <recommendedName>
        <fullName evidence="8">Inositol-1-monophosphatase</fullName>
        <ecNumber evidence="8">3.1.3.25</ecNumber>
    </recommendedName>
</protein>
<evidence type="ECO:0000256" key="4">
    <source>
        <dbReference type="ARBA" id="ARBA00022723"/>
    </source>
</evidence>
<gene>
    <name evidence="9" type="ORF">FYJ87_03295</name>
</gene>
<dbReference type="Gene3D" id="3.30.540.10">
    <property type="entry name" value="Fructose-1,6-Bisphosphatase, subunit A, domain 1"/>
    <property type="match status" value="1"/>
</dbReference>
<feature type="binding site" evidence="7">
    <location>
        <position position="118"/>
    </location>
    <ligand>
        <name>Mg(2+)</name>
        <dbReference type="ChEBI" id="CHEBI:18420"/>
        <label>1</label>
        <note>catalytic</note>
    </ligand>
</feature>
<dbReference type="Gene3D" id="3.40.190.80">
    <property type="match status" value="1"/>
</dbReference>
<keyword evidence="6 7" id="KW-0460">Magnesium</keyword>
<feature type="binding site" evidence="7">
    <location>
        <position position="152"/>
    </location>
    <ligand>
        <name>Mg(2+)</name>
        <dbReference type="ChEBI" id="CHEBI:18420"/>
        <label>1</label>
        <note>catalytic</note>
    </ligand>
</feature>
<dbReference type="Proteomes" id="UP000324726">
    <property type="component" value="Unassembled WGS sequence"/>
</dbReference>
<dbReference type="PANTHER" id="PTHR20854">
    <property type="entry name" value="INOSITOL MONOPHOSPHATASE"/>
    <property type="match status" value="1"/>
</dbReference>
<comment type="catalytic activity">
    <reaction evidence="1 8">
        <text>a myo-inositol phosphate + H2O = myo-inositol + phosphate</text>
        <dbReference type="Rhea" id="RHEA:24056"/>
        <dbReference type="ChEBI" id="CHEBI:15377"/>
        <dbReference type="ChEBI" id="CHEBI:17268"/>
        <dbReference type="ChEBI" id="CHEBI:43474"/>
        <dbReference type="ChEBI" id="CHEBI:84139"/>
        <dbReference type="EC" id="3.1.3.25"/>
    </reaction>
</comment>
<comment type="caution">
    <text evidence="9">The sequence shown here is derived from an EMBL/GenBank/DDBJ whole genome shotgun (WGS) entry which is preliminary data.</text>
</comment>
<dbReference type="GO" id="GO:0046854">
    <property type="term" value="P:phosphatidylinositol phosphate biosynthetic process"/>
    <property type="evidence" value="ECO:0007669"/>
    <property type="project" value="InterPro"/>
</dbReference>
<name>A0A5D4FU39_9CORY</name>
<proteinExistence type="inferred from homology"/>
<dbReference type="EC" id="3.1.3.25" evidence="8"/>
<evidence type="ECO:0000313" key="10">
    <source>
        <dbReference type="Proteomes" id="UP000324726"/>
    </source>
</evidence>
<dbReference type="GO" id="GO:0008934">
    <property type="term" value="F:inositol monophosphate 1-phosphatase activity"/>
    <property type="evidence" value="ECO:0007669"/>
    <property type="project" value="InterPro"/>
</dbReference>
<evidence type="ECO:0000256" key="5">
    <source>
        <dbReference type="ARBA" id="ARBA00022801"/>
    </source>
</evidence>
<evidence type="ECO:0000256" key="1">
    <source>
        <dbReference type="ARBA" id="ARBA00001033"/>
    </source>
</evidence>
<comment type="cofactor">
    <cofactor evidence="2 7 8">
        <name>Mg(2+)</name>
        <dbReference type="ChEBI" id="CHEBI:18420"/>
    </cofactor>
</comment>
<evidence type="ECO:0000256" key="2">
    <source>
        <dbReference type="ARBA" id="ARBA00001946"/>
    </source>
</evidence>
<keyword evidence="5 8" id="KW-0378">Hydrolase</keyword>
<organism evidence="9 10">
    <name type="scientific">Corynebacterium urealyticum</name>
    <dbReference type="NCBI Taxonomy" id="43771"/>
    <lineage>
        <taxon>Bacteria</taxon>
        <taxon>Bacillati</taxon>
        <taxon>Actinomycetota</taxon>
        <taxon>Actinomycetes</taxon>
        <taxon>Mycobacteriales</taxon>
        <taxon>Corynebacteriaceae</taxon>
        <taxon>Corynebacterium</taxon>
    </lineage>
</organism>
<dbReference type="PROSITE" id="PS00629">
    <property type="entry name" value="IMP_1"/>
    <property type="match status" value="1"/>
</dbReference>
<reference evidence="9 10" key="1">
    <citation type="submission" date="2019-08" db="EMBL/GenBank/DDBJ databases">
        <title>Draft genome of C. urealyticum strain VH4248.</title>
        <authorList>
            <person name="Navas J."/>
        </authorList>
    </citation>
    <scope>NUCLEOTIDE SEQUENCE [LARGE SCALE GENOMIC DNA]</scope>
    <source>
        <strain evidence="9 10">VH4248</strain>
    </source>
</reference>
<sequence length="350" mass="36020">MLHISGICGGMTETLLLDKTTTDHAPSVIPGGASVHELQAAAEEVAALAAALVLRTRRERTDGEAVAGSIIELMGSAMPVAQTKSSAVDPVTEADRGAETFIREWLHHRFPQATVIGEEEGADSSAPAAGSLGADPGDSAGPRLEWIVDPIDGTVNFVYGIPAFAVSVAAALDGVPVAGAVVDAAHGHVFGACVGGPATVAPVDLRTEEAVVGERKNISRQEARKDAAQALVATGFSYDAERRQRQARVLGAVLPHVRDIRRLGSAALDLCMVASGQVDGYYEHGLNGWDFAAGALIAARAGATVVTPTLNYTAESGLPIIAGVPGVQEELEKMLLSQGAGGSIEQLSLP</sequence>
<comment type="similarity">
    <text evidence="3 8">Belongs to the inositol monophosphatase superfamily.</text>
</comment>
<dbReference type="GO" id="GO:0006020">
    <property type="term" value="P:inositol metabolic process"/>
    <property type="evidence" value="ECO:0007669"/>
    <property type="project" value="TreeGrafter"/>
</dbReference>
<evidence type="ECO:0000256" key="7">
    <source>
        <dbReference type="PIRSR" id="PIRSR600760-2"/>
    </source>
</evidence>
<dbReference type="Pfam" id="PF00459">
    <property type="entry name" value="Inositol_P"/>
    <property type="match status" value="1"/>
</dbReference>
<evidence type="ECO:0000256" key="8">
    <source>
        <dbReference type="RuleBase" id="RU364068"/>
    </source>
</evidence>
<dbReference type="SUPFAM" id="SSF56655">
    <property type="entry name" value="Carbohydrate phosphatase"/>
    <property type="match status" value="1"/>
</dbReference>
<dbReference type="PRINTS" id="PR00377">
    <property type="entry name" value="IMPHPHTASES"/>
</dbReference>
<evidence type="ECO:0000256" key="6">
    <source>
        <dbReference type="ARBA" id="ARBA00022842"/>
    </source>
</evidence>
<dbReference type="EMBL" id="VSZI01000001">
    <property type="protein sequence ID" value="TYR20031.1"/>
    <property type="molecule type" value="Genomic_DNA"/>
</dbReference>
<dbReference type="GO" id="GO:0007165">
    <property type="term" value="P:signal transduction"/>
    <property type="evidence" value="ECO:0007669"/>
    <property type="project" value="TreeGrafter"/>
</dbReference>
<accession>A0A5D4FU39</accession>
<feature type="binding site" evidence="7">
    <location>
        <position position="149"/>
    </location>
    <ligand>
        <name>Mg(2+)</name>
        <dbReference type="ChEBI" id="CHEBI:18420"/>
        <label>1</label>
        <note>catalytic</note>
    </ligand>
</feature>
<dbReference type="RefSeq" id="WP_148811705.1">
    <property type="nucleotide sequence ID" value="NZ_VSZI01000001.1"/>
</dbReference>
<dbReference type="InterPro" id="IPR033942">
    <property type="entry name" value="IMPase"/>
</dbReference>
<feature type="binding site" evidence="7">
    <location>
        <position position="290"/>
    </location>
    <ligand>
        <name>Mg(2+)</name>
        <dbReference type="ChEBI" id="CHEBI:18420"/>
        <label>1</label>
        <note>catalytic</note>
    </ligand>
</feature>
<dbReference type="PANTHER" id="PTHR20854:SF4">
    <property type="entry name" value="INOSITOL-1-MONOPHOSPHATASE-RELATED"/>
    <property type="match status" value="1"/>
</dbReference>
<dbReference type="InterPro" id="IPR020583">
    <property type="entry name" value="Inositol_monoP_metal-BS"/>
</dbReference>
<dbReference type="InterPro" id="IPR000760">
    <property type="entry name" value="Inositol_monophosphatase-like"/>
</dbReference>
<dbReference type="CDD" id="cd01639">
    <property type="entry name" value="IMPase"/>
    <property type="match status" value="1"/>
</dbReference>
<feature type="binding site" evidence="7">
    <location>
        <position position="151"/>
    </location>
    <ligand>
        <name>Mg(2+)</name>
        <dbReference type="ChEBI" id="CHEBI:18420"/>
        <label>1</label>
        <note>catalytic</note>
    </ligand>
</feature>
<evidence type="ECO:0000313" key="9">
    <source>
        <dbReference type="EMBL" id="TYR20031.1"/>
    </source>
</evidence>
<evidence type="ECO:0000256" key="3">
    <source>
        <dbReference type="ARBA" id="ARBA00009759"/>
    </source>
</evidence>
<keyword evidence="4 7" id="KW-0479">Metal-binding</keyword>
<dbReference type="GO" id="GO:0046872">
    <property type="term" value="F:metal ion binding"/>
    <property type="evidence" value="ECO:0007669"/>
    <property type="project" value="UniProtKB-KW"/>
</dbReference>
<dbReference type="AlphaFoldDB" id="A0A5D4FU39"/>
<dbReference type="InterPro" id="IPR020550">
    <property type="entry name" value="Inositol_monophosphatase_CS"/>
</dbReference>